<dbReference type="PANTHER" id="PTHR37544:SF3">
    <property type="entry name" value="SPRAY"/>
    <property type="match status" value="1"/>
</dbReference>
<evidence type="ECO:0000256" key="1">
    <source>
        <dbReference type="SAM" id="MobiDB-lite"/>
    </source>
</evidence>
<feature type="compositionally biased region" description="Low complexity" evidence="1">
    <location>
        <begin position="41"/>
        <end position="56"/>
    </location>
</feature>
<name>A0AAV9WZY6_9PEZI</name>
<protein>
    <submittedName>
        <fullName evidence="3">Uncharacterized protein</fullName>
    </submittedName>
</protein>
<dbReference type="AlphaFoldDB" id="A0AAV9WZY6"/>
<dbReference type="PANTHER" id="PTHR37544">
    <property type="entry name" value="SPRAY-RELATED"/>
    <property type="match status" value="1"/>
</dbReference>
<gene>
    <name evidence="3" type="ORF">TWF694_002895</name>
</gene>
<organism evidence="3 4">
    <name type="scientific">Orbilia ellipsospora</name>
    <dbReference type="NCBI Taxonomy" id="2528407"/>
    <lineage>
        <taxon>Eukaryota</taxon>
        <taxon>Fungi</taxon>
        <taxon>Dikarya</taxon>
        <taxon>Ascomycota</taxon>
        <taxon>Pezizomycotina</taxon>
        <taxon>Orbiliomycetes</taxon>
        <taxon>Orbiliales</taxon>
        <taxon>Orbiliaceae</taxon>
        <taxon>Orbilia</taxon>
    </lineage>
</organism>
<sequence>MEQRHDPWDPTGYNFPPQQYVSSQPTTTQNTDSAAPDDTSVRPTRPTYTPSTSTSSIPQYHAGGSGDHSHLPKINRRPVGSKTPSDSSNSPTGNSPTGTEETGTGTTDSHQRAGTPAEEAYEGYYDYPGHFGPDFTSSASLFPSREAAPVRISSPSFDAAGHPQAPEHADPEAGRTSIAAIAAGVIGAGPAIRGNITQNPLGQPGFLQPTSPGGLLTPTSPGGSDFIRKPTMARRLFDRGSSTLQRMKTGAVRKSATQEAGSYAKLEDDENEDETYDGSGFDVSSYDSFPSFGDDKGSNTSYGSRGIELRGLRRSDRDSVIDLSDHEVGYKLRSGSTFYGQDLAIPVDLDPPNWRPWEMDWPYLTFLNVLTLTLVGMTEYLYQLSASIGTKGLIQYESARNIPIAQWIAWKYIPTIVGVIFGVLWQVTDTEVKRNEPYYQMSKPSGAIAKYSLNVDYFEFFSFLTPIQGLRYRQWAVACSAICYFVSYAIIPNLLGSLLNTNSFTEAELEENRSRNDTNTTYLTVDPQFARPLEGMLALVGLVGICLQVLVMRRKSGLVGDVSGIAGIAAMANKSHILMDFKGLDEADEEEIHEHLSKRRYRLHKMSLYLGADVAVEDRPHLHDTKMHKKKKGARKESPNHVIFSLLTAIPFATFLVAILAIMPVLSYTNSGKAFIQKVPITATLLGILVKSFWEVLDKQLRVIQPFKTLSEGNARPNILTLDYTGTIPGWATVKAVKNRHWLLALVTFMSVLIEILTVTMGSFLNRSAPEEETSTSINVSFALGTIICTGLLATLFLVLQRRRKPFLPRQPGTIASVLTFIHQSKMVIDFEEMEEWPTYKREAKLMELNKRYAFGWFSGRDKQIHLGIDQCPISSKYEYGKDYKQGVVATVGDYEYY</sequence>
<evidence type="ECO:0000313" key="4">
    <source>
        <dbReference type="Proteomes" id="UP001365542"/>
    </source>
</evidence>
<feature type="transmembrane region" description="Helical" evidence="2">
    <location>
        <begin position="742"/>
        <end position="765"/>
    </location>
</feature>
<evidence type="ECO:0000256" key="2">
    <source>
        <dbReference type="SAM" id="Phobius"/>
    </source>
</evidence>
<keyword evidence="2" id="KW-0472">Membrane</keyword>
<comment type="caution">
    <text evidence="3">The sequence shown here is derived from an EMBL/GenBank/DDBJ whole genome shotgun (WGS) entry which is preliminary data.</text>
</comment>
<feature type="transmembrane region" description="Helical" evidence="2">
    <location>
        <begin position="475"/>
        <end position="495"/>
    </location>
</feature>
<feature type="region of interest" description="Disordered" evidence="1">
    <location>
        <begin position="247"/>
        <end position="282"/>
    </location>
</feature>
<accession>A0AAV9WZY6</accession>
<reference evidence="3 4" key="1">
    <citation type="submission" date="2019-10" db="EMBL/GenBank/DDBJ databases">
        <authorList>
            <person name="Palmer J.M."/>
        </authorList>
    </citation>
    <scope>NUCLEOTIDE SEQUENCE [LARGE SCALE GENOMIC DNA]</scope>
    <source>
        <strain evidence="3 4">TWF694</strain>
    </source>
</reference>
<feature type="compositionally biased region" description="Low complexity" evidence="1">
    <location>
        <begin position="97"/>
        <end position="107"/>
    </location>
</feature>
<proteinExistence type="predicted"/>
<feature type="compositionally biased region" description="Acidic residues" evidence="1">
    <location>
        <begin position="267"/>
        <end position="276"/>
    </location>
</feature>
<dbReference type="EMBL" id="JAVHJO010000012">
    <property type="protein sequence ID" value="KAK6531720.1"/>
    <property type="molecule type" value="Genomic_DNA"/>
</dbReference>
<feature type="compositionally biased region" description="Polar residues" evidence="1">
    <location>
        <begin position="16"/>
        <end position="33"/>
    </location>
</feature>
<feature type="compositionally biased region" description="Polar residues" evidence="1">
    <location>
        <begin position="82"/>
        <end position="96"/>
    </location>
</feature>
<dbReference type="Pfam" id="PF11915">
    <property type="entry name" value="DUF3433"/>
    <property type="match status" value="2"/>
</dbReference>
<keyword evidence="2" id="KW-1133">Transmembrane helix</keyword>
<feature type="transmembrane region" description="Helical" evidence="2">
    <location>
        <begin position="777"/>
        <end position="800"/>
    </location>
</feature>
<dbReference type="Proteomes" id="UP001365542">
    <property type="component" value="Unassembled WGS sequence"/>
</dbReference>
<feature type="transmembrane region" description="Helical" evidence="2">
    <location>
        <begin position="533"/>
        <end position="551"/>
    </location>
</feature>
<keyword evidence="4" id="KW-1185">Reference proteome</keyword>
<keyword evidence="2" id="KW-0812">Transmembrane</keyword>
<dbReference type="InterPro" id="IPR021840">
    <property type="entry name" value="DUF3433"/>
</dbReference>
<feature type="transmembrane region" description="Helical" evidence="2">
    <location>
        <begin position="642"/>
        <end position="663"/>
    </location>
</feature>
<evidence type="ECO:0000313" key="3">
    <source>
        <dbReference type="EMBL" id="KAK6531720.1"/>
    </source>
</evidence>
<feature type="transmembrane region" description="Helical" evidence="2">
    <location>
        <begin position="675"/>
        <end position="694"/>
    </location>
</feature>
<feature type="region of interest" description="Disordered" evidence="1">
    <location>
        <begin position="1"/>
        <end position="175"/>
    </location>
</feature>